<evidence type="ECO:0000313" key="4">
    <source>
        <dbReference type="Ensembl" id="ENSEBUP00000022835.1"/>
    </source>
</evidence>
<accession>A0A8C4R1N1</accession>
<sequence length="55" mass="6176">MLYFCLLKYHLMRTPCKASTCAIQRLVDLINRSGLSSTIPRTNVGSAAYGRRQVT</sequence>
<name>A0A8C4R1N1_EPTBU</name>
<evidence type="ECO:0000313" key="5">
    <source>
        <dbReference type="Proteomes" id="UP000694388"/>
    </source>
</evidence>
<protein>
    <recommendedName>
        <fullName evidence="3">Calcitonin peptide-like domain-containing protein</fullName>
    </recommendedName>
</protein>
<dbReference type="GO" id="GO:0005179">
    <property type="term" value="F:hormone activity"/>
    <property type="evidence" value="ECO:0007669"/>
    <property type="project" value="InterPro"/>
</dbReference>
<evidence type="ECO:0000259" key="3">
    <source>
        <dbReference type="SMART" id="SM00113"/>
    </source>
</evidence>
<dbReference type="InterPro" id="IPR021116">
    <property type="entry name" value="Calcitonin/adrenomedullin"/>
</dbReference>
<keyword evidence="2" id="KW-1015">Disulfide bond</keyword>
<dbReference type="InterPro" id="IPR001693">
    <property type="entry name" value="Calcitonin_peptide-like"/>
</dbReference>
<comment type="similarity">
    <text evidence="1">Belongs to the calcitonin family.</text>
</comment>
<dbReference type="Ensembl" id="ENSEBUT00000023411.1">
    <property type="protein sequence ID" value="ENSEBUP00000022835.1"/>
    <property type="gene ID" value="ENSEBUG00000014071.1"/>
</dbReference>
<feature type="disulfide bond" evidence="2">
    <location>
        <begin position="16"/>
        <end position="21"/>
    </location>
</feature>
<evidence type="ECO:0000256" key="1">
    <source>
        <dbReference type="ARBA" id="ARBA00009222"/>
    </source>
</evidence>
<dbReference type="Proteomes" id="UP000694388">
    <property type="component" value="Unplaced"/>
</dbReference>
<keyword evidence="5" id="KW-1185">Reference proteome</keyword>
<dbReference type="Gene3D" id="6.10.250.2190">
    <property type="match status" value="1"/>
</dbReference>
<reference evidence="4" key="2">
    <citation type="submission" date="2025-09" db="UniProtKB">
        <authorList>
            <consortium name="Ensembl"/>
        </authorList>
    </citation>
    <scope>IDENTIFICATION</scope>
</reference>
<evidence type="ECO:0000256" key="2">
    <source>
        <dbReference type="PIRSR" id="PIRSR621116-50"/>
    </source>
</evidence>
<dbReference type="GO" id="GO:0005576">
    <property type="term" value="C:extracellular region"/>
    <property type="evidence" value="ECO:0007669"/>
    <property type="project" value="InterPro"/>
</dbReference>
<feature type="domain" description="Calcitonin peptide-like" evidence="3">
    <location>
        <begin position="16"/>
        <end position="53"/>
    </location>
</feature>
<dbReference type="AlphaFoldDB" id="A0A8C4R1N1"/>
<organism evidence="4 5">
    <name type="scientific">Eptatretus burgeri</name>
    <name type="common">Inshore hagfish</name>
    <dbReference type="NCBI Taxonomy" id="7764"/>
    <lineage>
        <taxon>Eukaryota</taxon>
        <taxon>Metazoa</taxon>
        <taxon>Chordata</taxon>
        <taxon>Craniata</taxon>
        <taxon>Vertebrata</taxon>
        <taxon>Cyclostomata</taxon>
        <taxon>Myxini</taxon>
        <taxon>Myxiniformes</taxon>
        <taxon>Myxinidae</taxon>
        <taxon>Eptatretinae</taxon>
        <taxon>Eptatretus</taxon>
    </lineage>
</organism>
<proteinExistence type="inferred from homology"/>
<reference evidence="4" key="1">
    <citation type="submission" date="2025-08" db="UniProtKB">
        <authorList>
            <consortium name="Ensembl"/>
        </authorList>
    </citation>
    <scope>IDENTIFICATION</scope>
</reference>
<dbReference type="SMART" id="SM00113">
    <property type="entry name" value="CALCITONIN"/>
    <property type="match status" value="1"/>
</dbReference>
<dbReference type="Pfam" id="PF00214">
    <property type="entry name" value="Calc_CGRP_IAPP"/>
    <property type="match status" value="1"/>
</dbReference>